<dbReference type="InterPro" id="IPR036434">
    <property type="entry name" value="Beta_cellobiohydrolase_sf"/>
</dbReference>
<dbReference type="SUPFAM" id="SSF51989">
    <property type="entry name" value="Glycosyl hydrolases family 6, cellulases"/>
    <property type="match status" value="1"/>
</dbReference>
<evidence type="ECO:0000313" key="2">
    <source>
        <dbReference type="Proteomes" id="UP000498980"/>
    </source>
</evidence>
<dbReference type="Proteomes" id="UP000498980">
    <property type="component" value="Unassembled WGS sequence"/>
</dbReference>
<dbReference type="InterPro" id="IPR016288">
    <property type="entry name" value="Beta_cellobiohydrolase"/>
</dbReference>
<accession>A0A7J0CAR4</accession>
<dbReference type="GO" id="GO:0004553">
    <property type="term" value="F:hydrolase activity, hydrolyzing O-glycosyl compounds"/>
    <property type="evidence" value="ECO:0007669"/>
    <property type="project" value="InterPro"/>
</dbReference>
<dbReference type="GO" id="GO:0030245">
    <property type="term" value="P:cellulose catabolic process"/>
    <property type="evidence" value="ECO:0007669"/>
    <property type="project" value="InterPro"/>
</dbReference>
<evidence type="ECO:0000313" key="1">
    <source>
        <dbReference type="EMBL" id="GFM99478.1"/>
    </source>
</evidence>
<dbReference type="Gene3D" id="3.20.20.40">
    <property type="entry name" value="1, 4-beta cellobiohydrolase"/>
    <property type="match status" value="1"/>
</dbReference>
<protein>
    <recommendedName>
        <fullName evidence="3">Glucanase</fullName>
    </recommendedName>
</protein>
<dbReference type="AlphaFoldDB" id="A0A7J0CAR4"/>
<sequence length="60" mass="6274">MQPARAGPGNTPAALTGEDGLDAYLWIKRPGDSDGTCRGGPSAGTWWPEYALGLAERARS</sequence>
<evidence type="ECO:0008006" key="3">
    <source>
        <dbReference type="Google" id="ProtNLM"/>
    </source>
</evidence>
<keyword evidence="2" id="KW-1185">Reference proteome</keyword>
<proteinExistence type="predicted"/>
<dbReference type="PANTHER" id="PTHR34876:SF4">
    <property type="entry name" value="1,4-BETA-D-GLUCAN CELLOBIOHYDROLASE C-RELATED"/>
    <property type="match status" value="1"/>
</dbReference>
<dbReference type="PANTHER" id="PTHR34876">
    <property type="match status" value="1"/>
</dbReference>
<gene>
    <name evidence="1" type="ORF">Sfulv_42890</name>
</gene>
<dbReference type="EMBL" id="BLWC01000001">
    <property type="protein sequence ID" value="GFM99478.1"/>
    <property type="molecule type" value="Genomic_DNA"/>
</dbReference>
<name>A0A7J0CAR4_9ACTN</name>
<dbReference type="Pfam" id="PF01341">
    <property type="entry name" value="Glyco_hydro_6"/>
    <property type="match status" value="1"/>
</dbReference>
<comment type="caution">
    <text evidence="1">The sequence shown here is derived from an EMBL/GenBank/DDBJ whole genome shotgun (WGS) entry which is preliminary data.</text>
</comment>
<organism evidence="1 2">
    <name type="scientific">Streptomyces fulvorobeus</name>
    <dbReference type="NCBI Taxonomy" id="284028"/>
    <lineage>
        <taxon>Bacteria</taxon>
        <taxon>Bacillati</taxon>
        <taxon>Actinomycetota</taxon>
        <taxon>Actinomycetes</taxon>
        <taxon>Kitasatosporales</taxon>
        <taxon>Streptomycetaceae</taxon>
        <taxon>Streptomyces</taxon>
    </lineage>
</organism>
<reference evidence="1 2" key="1">
    <citation type="submission" date="2020-05" db="EMBL/GenBank/DDBJ databases">
        <title>Whole genome shotgun sequence of Streptomyces fulvorobeus NBRC 15897.</title>
        <authorList>
            <person name="Komaki H."/>
            <person name="Tamura T."/>
        </authorList>
    </citation>
    <scope>NUCLEOTIDE SEQUENCE [LARGE SCALE GENOMIC DNA]</scope>
    <source>
        <strain evidence="1 2">NBRC 15897</strain>
    </source>
</reference>